<feature type="domain" description="ResB-like" evidence="7">
    <location>
        <begin position="62"/>
        <end position="513"/>
    </location>
</feature>
<dbReference type="PANTHER" id="PTHR31566">
    <property type="entry name" value="CYTOCHROME C BIOGENESIS PROTEIN CCS1, CHLOROPLASTIC"/>
    <property type="match status" value="1"/>
</dbReference>
<feature type="transmembrane region" description="Helical" evidence="6">
    <location>
        <begin position="210"/>
        <end position="231"/>
    </location>
</feature>
<evidence type="ECO:0000313" key="9">
    <source>
        <dbReference type="Proteomes" id="UP001232445"/>
    </source>
</evidence>
<dbReference type="Proteomes" id="UP001232445">
    <property type="component" value="Unassembled WGS sequence"/>
</dbReference>
<evidence type="ECO:0000313" key="8">
    <source>
        <dbReference type="EMBL" id="MDQ0339186.1"/>
    </source>
</evidence>
<keyword evidence="9" id="KW-1185">Reference proteome</keyword>
<feature type="transmembrane region" description="Helical" evidence="6">
    <location>
        <begin position="121"/>
        <end position="143"/>
    </location>
</feature>
<evidence type="ECO:0000256" key="4">
    <source>
        <dbReference type="ARBA" id="ARBA00022989"/>
    </source>
</evidence>
<keyword evidence="3" id="KW-0201">Cytochrome c-type biogenesis</keyword>
<accession>A0ABU0CRY9</accession>
<proteinExistence type="predicted"/>
<gene>
    <name evidence="8" type="ORF">J2S00_001972</name>
</gene>
<evidence type="ECO:0000256" key="3">
    <source>
        <dbReference type="ARBA" id="ARBA00022748"/>
    </source>
</evidence>
<comment type="subcellular location">
    <subcellularLocation>
        <location evidence="1">Membrane</location>
        <topology evidence="1">Multi-pass membrane protein</topology>
    </subcellularLocation>
</comment>
<dbReference type="EMBL" id="JAUSUQ010000006">
    <property type="protein sequence ID" value="MDQ0339186.1"/>
    <property type="molecule type" value="Genomic_DNA"/>
</dbReference>
<keyword evidence="2 6" id="KW-0812">Transmembrane</keyword>
<protein>
    <submittedName>
        <fullName evidence="8">Cytochrome c biogenesis protein</fullName>
    </submittedName>
</protein>
<dbReference type="InterPro" id="IPR023494">
    <property type="entry name" value="Cyt_c_bgen_Ccs1/CcsB/ResB"/>
</dbReference>
<evidence type="ECO:0000256" key="6">
    <source>
        <dbReference type="SAM" id="Phobius"/>
    </source>
</evidence>
<name>A0ABU0CRY9_9BACI</name>
<dbReference type="InterPro" id="IPR007816">
    <property type="entry name" value="ResB-like_domain"/>
</dbReference>
<sequence>MEQLHCECGHVNPAGTELCEQCGKPFDDENGLLNMRYEGAALRSKKKQQTLIDQIWNFFASVKVGVWLLVITLIASMLGTVYPQQMYIPSTADPYEYYPENYGFGGFLYVTLGFHNLYSSWWYVTLLVLIGISITVASIDRGVPLYRALKRQRVKRHPQFLKRQRISGQTTVEEPAQVLEQAKQALAKMRYKVREDDGAVMGEKNRFSRWGAYVVHLGLIILLLGALLRVIPGFTLEQYVWIRDGETVPVPGTDNRFYIQSEGFTLKVYDEEVAGEEAEGERQRFIPEDFITEAVLYENMADASGQMNLQKVKEHTIRVNHPLRYEGLSFYQSDYVMNEFSAFTFALTEKETGEVIGRLTVDLFDPAPAYHLDGGYEVHLLEYYPDFEMDARQQPQTKSRIPNNPAFIFKTVTPDNPEGEKSMVLIGQTIEMPGQENQYALKISDVEFNHVTGLMVRKERSLPVIYVGLGITMIGLIMCFYWQYRRIWLQQEGSQILLAAHTNKNWFGFKKEVGQLIDQVGLPLDKETLDKEESS</sequence>
<dbReference type="Pfam" id="PF05140">
    <property type="entry name" value="ResB"/>
    <property type="match status" value="1"/>
</dbReference>
<comment type="caution">
    <text evidence="8">The sequence shown here is derived from an EMBL/GenBank/DDBJ whole genome shotgun (WGS) entry which is preliminary data.</text>
</comment>
<dbReference type="RefSeq" id="WP_307338766.1">
    <property type="nucleotide sequence ID" value="NZ_JAUSUQ010000006.1"/>
</dbReference>
<organism evidence="8 9">
    <name type="scientific">Caldalkalibacillus uzonensis</name>
    <dbReference type="NCBI Taxonomy" id="353224"/>
    <lineage>
        <taxon>Bacteria</taxon>
        <taxon>Bacillati</taxon>
        <taxon>Bacillota</taxon>
        <taxon>Bacilli</taxon>
        <taxon>Bacillales</taxon>
        <taxon>Bacillaceae</taxon>
        <taxon>Caldalkalibacillus</taxon>
    </lineage>
</organism>
<keyword evidence="5 6" id="KW-0472">Membrane</keyword>
<evidence type="ECO:0000259" key="7">
    <source>
        <dbReference type="Pfam" id="PF05140"/>
    </source>
</evidence>
<feature type="transmembrane region" description="Helical" evidence="6">
    <location>
        <begin position="464"/>
        <end position="482"/>
    </location>
</feature>
<keyword evidence="4 6" id="KW-1133">Transmembrane helix</keyword>
<reference evidence="8 9" key="1">
    <citation type="submission" date="2023-07" db="EMBL/GenBank/DDBJ databases">
        <title>Genomic Encyclopedia of Type Strains, Phase IV (KMG-IV): sequencing the most valuable type-strain genomes for metagenomic binning, comparative biology and taxonomic classification.</title>
        <authorList>
            <person name="Goeker M."/>
        </authorList>
    </citation>
    <scope>NUCLEOTIDE SEQUENCE [LARGE SCALE GENOMIC DNA]</scope>
    <source>
        <strain evidence="8 9">DSM 17740</strain>
    </source>
</reference>
<dbReference type="PANTHER" id="PTHR31566:SF0">
    <property type="entry name" value="CYTOCHROME C BIOGENESIS PROTEIN CCS1, CHLOROPLASTIC"/>
    <property type="match status" value="1"/>
</dbReference>
<feature type="transmembrane region" description="Helical" evidence="6">
    <location>
        <begin position="55"/>
        <end position="78"/>
    </location>
</feature>
<evidence type="ECO:0000256" key="5">
    <source>
        <dbReference type="ARBA" id="ARBA00023136"/>
    </source>
</evidence>
<evidence type="ECO:0000256" key="1">
    <source>
        <dbReference type="ARBA" id="ARBA00004141"/>
    </source>
</evidence>
<evidence type="ECO:0000256" key="2">
    <source>
        <dbReference type="ARBA" id="ARBA00022692"/>
    </source>
</evidence>